<evidence type="ECO:0000313" key="1">
    <source>
        <dbReference type="EMBL" id="OGY34071.1"/>
    </source>
</evidence>
<protein>
    <submittedName>
        <fullName evidence="1">Uncharacterized protein</fullName>
    </submittedName>
</protein>
<dbReference type="Proteomes" id="UP000177528">
    <property type="component" value="Unassembled WGS sequence"/>
</dbReference>
<gene>
    <name evidence="1" type="ORF">A3D99_02350</name>
</gene>
<proteinExistence type="predicted"/>
<evidence type="ECO:0000313" key="2">
    <source>
        <dbReference type="Proteomes" id="UP000177528"/>
    </source>
</evidence>
<sequence length="103" mass="11435">MANSEHVVAARFLNELQGLPEGSALLADMIVAGQKAMECMSKNWKKQEDVRGDVELAKALAPLHDLVESAMVLVPELRSEWATKNDVSIAMELDMIYPRPRQS</sequence>
<name>A0A1G1X2Q4_9BACT</name>
<organism evidence="1 2">
    <name type="scientific">Candidatus Andersenbacteria bacterium RIFCSPHIGHO2_12_FULL_45_11</name>
    <dbReference type="NCBI Taxonomy" id="1797281"/>
    <lineage>
        <taxon>Bacteria</taxon>
        <taxon>Candidatus Anderseniibacteriota</taxon>
    </lineage>
</organism>
<accession>A0A1G1X2Q4</accession>
<dbReference type="AlphaFoldDB" id="A0A1G1X2Q4"/>
<comment type="caution">
    <text evidence="1">The sequence shown here is derived from an EMBL/GenBank/DDBJ whole genome shotgun (WGS) entry which is preliminary data.</text>
</comment>
<reference evidence="1 2" key="1">
    <citation type="journal article" date="2016" name="Nat. Commun.">
        <title>Thousands of microbial genomes shed light on interconnected biogeochemical processes in an aquifer system.</title>
        <authorList>
            <person name="Anantharaman K."/>
            <person name="Brown C.T."/>
            <person name="Hug L.A."/>
            <person name="Sharon I."/>
            <person name="Castelle C.J."/>
            <person name="Probst A.J."/>
            <person name="Thomas B.C."/>
            <person name="Singh A."/>
            <person name="Wilkins M.J."/>
            <person name="Karaoz U."/>
            <person name="Brodie E.L."/>
            <person name="Williams K.H."/>
            <person name="Hubbard S.S."/>
            <person name="Banfield J.F."/>
        </authorList>
    </citation>
    <scope>NUCLEOTIDE SEQUENCE [LARGE SCALE GENOMIC DNA]</scope>
</reference>
<dbReference type="EMBL" id="MHHR01000023">
    <property type="protein sequence ID" value="OGY34071.1"/>
    <property type="molecule type" value="Genomic_DNA"/>
</dbReference>